<keyword evidence="15" id="KW-1185">Reference proteome</keyword>
<dbReference type="CDD" id="cd00082">
    <property type="entry name" value="HisKA"/>
    <property type="match status" value="1"/>
</dbReference>
<dbReference type="InterPro" id="IPR050428">
    <property type="entry name" value="TCS_sensor_his_kinase"/>
</dbReference>
<protein>
    <recommendedName>
        <fullName evidence="3">histidine kinase</fullName>
        <ecNumber evidence="3">2.7.13.3</ecNumber>
    </recommendedName>
</protein>
<organism evidence="14 15">
    <name type="scientific">Rhizobium lemnae</name>
    <dbReference type="NCBI Taxonomy" id="1214924"/>
    <lineage>
        <taxon>Bacteria</taxon>
        <taxon>Pseudomonadati</taxon>
        <taxon>Pseudomonadota</taxon>
        <taxon>Alphaproteobacteria</taxon>
        <taxon>Hyphomicrobiales</taxon>
        <taxon>Rhizobiaceae</taxon>
        <taxon>Rhizobium/Agrobacterium group</taxon>
        <taxon>Rhizobium</taxon>
    </lineage>
</organism>
<comment type="subcellular location">
    <subcellularLocation>
        <location evidence="2">Membrane</location>
        <topology evidence="2">Multi-pass membrane protein</topology>
    </subcellularLocation>
</comment>
<keyword evidence="11" id="KW-0902">Two-component regulatory system</keyword>
<keyword evidence="9" id="KW-0067">ATP-binding</keyword>
<dbReference type="Gene3D" id="3.30.565.10">
    <property type="entry name" value="Histidine kinase-like ATPase, C-terminal domain"/>
    <property type="match status" value="1"/>
</dbReference>
<evidence type="ECO:0000256" key="1">
    <source>
        <dbReference type="ARBA" id="ARBA00000085"/>
    </source>
</evidence>
<dbReference type="SUPFAM" id="SSF55874">
    <property type="entry name" value="ATPase domain of HSP90 chaperone/DNA topoisomerase II/histidine kinase"/>
    <property type="match status" value="1"/>
</dbReference>
<evidence type="ECO:0000256" key="3">
    <source>
        <dbReference type="ARBA" id="ARBA00012438"/>
    </source>
</evidence>
<evidence type="ECO:0000256" key="11">
    <source>
        <dbReference type="ARBA" id="ARBA00023012"/>
    </source>
</evidence>
<dbReference type="EMBL" id="JBHSBD010000102">
    <property type="protein sequence ID" value="MFC3970413.1"/>
    <property type="molecule type" value="Genomic_DNA"/>
</dbReference>
<dbReference type="Proteomes" id="UP001595697">
    <property type="component" value="Unassembled WGS sequence"/>
</dbReference>
<keyword evidence="8 14" id="KW-0418">Kinase</keyword>
<evidence type="ECO:0000256" key="10">
    <source>
        <dbReference type="ARBA" id="ARBA00022989"/>
    </source>
</evidence>
<dbReference type="SUPFAM" id="SSF47384">
    <property type="entry name" value="Homodimeric domain of signal transducing histidine kinase"/>
    <property type="match status" value="1"/>
</dbReference>
<keyword evidence="12" id="KW-0472">Membrane</keyword>
<dbReference type="InterPro" id="IPR005467">
    <property type="entry name" value="His_kinase_dom"/>
</dbReference>
<dbReference type="InterPro" id="IPR013727">
    <property type="entry name" value="2CSK_N"/>
</dbReference>
<evidence type="ECO:0000256" key="4">
    <source>
        <dbReference type="ARBA" id="ARBA00022553"/>
    </source>
</evidence>
<evidence type="ECO:0000256" key="12">
    <source>
        <dbReference type="SAM" id="Phobius"/>
    </source>
</evidence>
<proteinExistence type="predicted"/>
<reference evidence="15" key="1">
    <citation type="journal article" date="2019" name="Int. J. Syst. Evol. Microbiol.">
        <title>The Global Catalogue of Microorganisms (GCM) 10K type strain sequencing project: providing services to taxonomists for standard genome sequencing and annotation.</title>
        <authorList>
            <consortium name="The Broad Institute Genomics Platform"/>
            <consortium name="The Broad Institute Genome Sequencing Center for Infectious Disease"/>
            <person name="Wu L."/>
            <person name="Ma J."/>
        </authorList>
    </citation>
    <scope>NUCLEOTIDE SEQUENCE [LARGE SCALE GENOMIC DNA]</scope>
    <source>
        <strain evidence="15">TBRC 5781</strain>
    </source>
</reference>
<keyword evidence="10 12" id="KW-1133">Transmembrane helix</keyword>
<dbReference type="Pfam" id="PF02518">
    <property type="entry name" value="HATPase_c"/>
    <property type="match status" value="1"/>
</dbReference>
<gene>
    <name evidence="14" type="ORF">ACFOVS_20220</name>
</gene>
<accession>A0ABV8EEP8</accession>
<keyword evidence="5" id="KW-0808">Transferase</keyword>
<name>A0ABV8EEP8_9HYPH</name>
<dbReference type="InterPro" id="IPR036890">
    <property type="entry name" value="HATPase_C_sf"/>
</dbReference>
<dbReference type="InterPro" id="IPR036097">
    <property type="entry name" value="HisK_dim/P_sf"/>
</dbReference>
<dbReference type="PROSITE" id="PS50109">
    <property type="entry name" value="HIS_KIN"/>
    <property type="match status" value="1"/>
</dbReference>
<dbReference type="InterPro" id="IPR003594">
    <property type="entry name" value="HATPase_dom"/>
</dbReference>
<dbReference type="Pfam" id="PF00512">
    <property type="entry name" value="HisKA"/>
    <property type="match status" value="1"/>
</dbReference>
<dbReference type="SMART" id="SM00388">
    <property type="entry name" value="HisKA"/>
    <property type="match status" value="1"/>
</dbReference>
<comment type="catalytic activity">
    <reaction evidence="1">
        <text>ATP + protein L-histidine = ADP + protein N-phospho-L-histidine.</text>
        <dbReference type="EC" id="2.7.13.3"/>
    </reaction>
</comment>
<evidence type="ECO:0000256" key="7">
    <source>
        <dbReference type="ARBA" id="ARBA00022741"/>
    </source>
</evidence>
<feature type="transmembrane region" description="Helical" evidence="12">
    <location>
        <begin position="156"/>
        <end position="177"/>
    </location>
</feature>
<dbReference type="SMART" id="SM00387">
    <property type="entry name" value="HATPase_c"/>
    <property type="match status" value="1"/>
</dbReference>
<evidence type="ECO:0000256" key="5">
    <source>
        <dbReference type="ARBA" id="ARBA00022679"/>
    </source>
</evidence>
<dbReference type="InterPro" id="IPR003661">
    <property type="entry name" value="HisK_dim/P_dom"/>
</dbReference>
<evidence type="ECO:0000313" key="14">
    <source>
        <dbReference type="EMBL" id="MFC3970413.1"/>
    </source>
</evidence>
<dbReference type="GO" id="GO:0016301">
    <property type="term" value="F:kinase activity"/>
    <property type="evidence" value="ECO:0007669"/>
    <property type="project" value="UniProtKB-KW"/>
</dbReference>
<feature type="domain" description="Histidine kinase" evidence="13">
    <location>
        <begin position="238"/>
        <end position="448"/>
    </location>
</feature>
<dbReference type="Gene3D" id="1.10.287.130">
    <property type="match status" value="1"/>
</dbReference>
<dbReference type="PANTHER" id="PTHR45436:SF14">
    <property type="entry name" value="SENSOR PROTEIN QSEC"/>
    <property type="match status" value="1"/>
</dbReference>
<keyword evidence="4" id="KW-0597">Phosphoprotein</keyword>
<keyword evidence="7" id="KW-0547">Nucleotide-binding</keyword>
<evidence type="ECO:0000259" key="13">
    <source>
        <dbReference type="PROSITE" id="PS50109"/>
    </source>
</evidence>
<sequence length="448" mass="49450">MSMPRPRSIARELRISLGLTLLAFWLLAAGLAFSVMQEEMGEVFDSALQETAERLAPLVIDDLYTREDTSAPRKLTALRENVPDEYLTYQVRDGSGRVLLHSHNVSADPYEAPLVEGFWSGDEKRIFTVAAVSGSIFVQVADSLDHRREASIEGVTALLMPLLLLLPASLIAVSWFVRRNVSEVDRLKRVIGLRDSGNLAPIDLKDLPIELEPIQQSVNLLIKRVDDALEAERSLTANSAHELRTPIAGALAQSQLLLSELQDGQTRDRARQVDAALRKLSVLTEKLLQLARADAGIGKSAVTSDLSTILDIVMEEFLRNRQSGSVLHYHRPEKMVLSREVDPDAFAIAARNLVENALAYRLPDTHVDVHLKPDGLRVSNLTSTKTLLAPEKLRQRFVRGHSLHPGSGLGLAIVERLATQMGAQLELTATPLAPDQSRFDASIVFRDP</sequence>
<evidence type="ECO:0000256" key="8">
    <source>
        <dbReference type="ARBA" id="ARBA00022777"/>
    </source>
</evidence>
<dbReference type="Pfam" id="PF08521">
    <property type="entry name" value="2CSK_N"/>
    <property type="match status" value="1"/>
</dbReference>
<dbReference type="PANTHER" id="PTHR45436">
    <property type="entry name" value="SENSOR HISTIDINE KINASE YKOH"/>
    <property type="match status" value="1"/>
</dbReference>
<evidence type="ECO:0000256" key="6">
    <source>
        <dbReference type="ARBA" id="ARBA00022692"/>
    </source>
</evidence>
<evidence type="ECO:0000256" key="9">
    <source>
        <dbReference type="ARBA" id="ARBA00022840"/>
    </source>
</evidence>
<comment type="caution">
    <text evidence="14">The sequence shown here is derived from an EMBL/GenBank/DDBJ whole genome shotgun (WGS) entry which is preliminary data.</text>
</comment>
<keyword evidence="6 12" id="KW-0812">Transmembrane</keyword>
<evidence type="ECO:0000313" key="15">
    <source>
        <dbReference type="Proteomes" id="UP001595697"/>
    </source>
</evidence>
<dbReference type="EC" id="2.7.13.3" evidence="3"/>
<evidence type="ECO:0000256" key="2">
    <source>
        <dbReference type="ARBA" id="ARBA00004141"/>
    </source>
</evidence>
<dbReference type="RefSeq" id="WP_247262893.1">
    <property type="nucleotide sequence ID" value="NZ_JALJQZ010000091.1"/>
</dbReference>